<comment type="caution">
    <text evidence="2">The sequence shown here is derived from an EMBL/GenBank/DDBJ whole genome shotgun (WGS) entry which is preliminary data.</text>
</comment>
<evidence type="ECO:0000259" key="1">
    <source>
        <dbReference type="SMART" id="SM00493"/>
    </source>
</evidence>
<dbReference type="RefSeq" id="WP_185684938.1">
    <property type="nucleotide sequence ID" value="NZ_JACLAU010000057.1"/>
</dbReference>
<dbReference type="EMBL" id="JACLAU010000057">
    <property type="protein sequence ID" value="MBC2653564.1"/>
    <property type="molecule type" value="Genomic_DNA"/>
</dbReference>
<dbReference type="Proteomes" id="UP000520156">
    <property type="component" value="Unassembled WGS sequence"/>
</dbReference>
<sequence length="280" mass="31454">MTLIRNPPTPELRELVRRLEGTWHAETAMCRCPAHADRTPSLSIRQGDRSILVTCHAGCDSRDVLRALARIAEIPRSSSEHVHRPRLRVSTAHLRIWREGQAIESTLAERYVRDVRRIRGELEDLRYHPRCPRGQGQSALFEPALIVGMRKAGEVAAIQRIFLDPLTARYTEKRVLGHALGAAWTNGAPRRVIGLCEGFETAAAYTSLTGIKAWATMGARRFHQAEIPVGVETLILLPDNDPEGQRARHRAAEVYARPGLTIETERPPRGLNDWADVLKR</sequence>
<gene>
    <name evidence="2" type="ORF">H7F49_17935</name>
</gene>
<protein>
    <submittedName>
        <fullName evidence="2">Toprim domain-containing protein</fullName>
    </submittedName>
</protein>
<dbReference type="SMART" id="SM00493">
    <property type="entry name" value="TOPRIM"/>
    <property type="match status" value="1"/>
</dbReference>
<name>A0A7X1FBM6_9SPHN</name>
<dbReference type="Pfam" id="PF23639">
    <property type="entry name" value="DUF7146"/>
    <property type="match status" value="1"/>
</dbReference>
<dbReference type="AlphaFoldDB" id="A0A7X1FBM6"/>
<evidence type="ECO:0000313" key="2">
    <source>
        <dbReference type="EMBL" id="MBC2653564.1"/>
    </source>
</evidence>
<dbReference type="Pfam" id="PF13362">
    <property type="entry name" value="Toprim_3"/>
    <property type="match status" value="1"/>
</dbReference>
<proteinExistence type="predicted"/>
<dbReference type="InterPro" id="IPR034154">
    <property type="entry name" value="TOPRIM_DnaG/twinkle"/>
</dbReference>
<evidence type="ECO:0000313" key="3">
    <source>
        <dbReference type="Proteomes" id="UP000520156"/>
    </source>
</evidence>
<reference evidence="2 3" key="1">
    <citation type="submission" date="2020-08" db="EMBL/GenBank/DDBJ databases">
        <title>The genome sequence of Novosphingobium flavum 4Y4.</title>
        <authorList>
            <person name="Liu Y."/>
        </authorList>
    </citation>
    <scope>NUCLEOTIDE SEQUENCE [LARGE SCALE GENOMIC DNA]</scope>
    <source>
        <strain evidence="2 3">4Y4</strain>
    </source>
</reference>
<feature type="domain" description="Toprim" evidence="1">
    <location>
        <begin position="191"/>
        <end position="260"/>
    </location>
</feature>
<keyword evidence="3" id="KW-1185">Reference proteome</keyword>
<dbReference type="Gene3D" id="3.40.1360.10">
    <property type="match status" value="1"/>
</dbReference>
<dbReference type="CDD" id="cd01029">
    <property type="entry name" value="TOPRIM_primases"/>
    <property type="match status" value="1"/>
</dbReference>
<dbReference type="InterPro" id="IPR055570">
    <property type="entry name" value="DUF7146"/>
</dbReference>
<organism evidence="2 3">
    <name type="scientific">Novosphingobium aerophilum</name>
    <dbReference type="NCBI Taxonomy" id="2839843"/>
    <lineage>
        <taxon>Bacteria</taxon>
        <taxon>Pseudomonadati</taxon>
        <taxon>Pseudomonadota</taxon>
        <taxon>Alphaproteobacteria</taxon>
        <taxon>Sphingomonadales</taxon>
        <taxon>Sphingomonadaceae</taxon>
        <taxon>Novosphingobium</taxon>
    </lineage>
</organism>
<dbReference type="InterPro" id="IPR006171">
    <property type="entry name" value="TOPRIM_dom"/>
</dbReference>
<accession>A0A7X1FBM6</accession>